<name>A0A7C3VM49_9CYAN</name>
<dbReference type="Pfam" id="PF08241">
    <property type="entry name" value="Methyltransf_11"/>
    <property type="match status" value="1"/>
</dbReference>
<dbReference type="GO" id="GO:0032259">
    <property type="term" value="P:methylation"/>
    <property type="evidence" value="ECO:0007669"/>
    <property type="project" value="UniProtKB-KW"/>
</dbReference>
<dbReference type="GO" id="GO:0008757">
    <property type="term" value="F:S-adenosylmethionine-dependent methyltransferase activity"/>
    <property type="evidence" value="ECO:0007669"/>
    <property type="project" value="InterPro"/>
</dbReference>
<reference evidence="3" key="1">
    <citation type="journal article" date="2020" name="mSystems">
        <title>Genome- and Community-Level Interaction Insights into Carbon Utilization and Element Cycling Functions of Hydrothermarchaeota in Hydrothermal Sediment.</title>
        <authorList>
            <person name="Zhou Z."/>
            <person name="Liu Y."/>
            <person name="Xu W."/>
            <person name="Pan J."/>
            <person name="Luo Z.H."/>
            <person name="Li M."/>
        </authorList>
    </citation>
    <scope>NUCLEOTIDE SEQUENCE [LARGE SCALE GENOMIC DNA]</scope>
    <source>
        <strain evidence="3">SpSt-374</strain>
    </source>
</reference>
<dbReference type="SUPFAM" id="SSF53335">
    <property type="entry name" value="S-adenosyl-L-methionine-dependent methyltransferases"/>
    <property type="match status" value="1"/>
</dbReference>
<dbReference type="AlphaFoldDB" id="A0A7C3VM49"/>
<proteinExistence type="predicted"/>
<dbReference type="PANTHER" id="PTHR44068:SF11">
    <property type="entry name" value="GERANYL DIPHOSPHATE 2-C-METHYLTRANSFERASE"/>
    <property type="match status" value="1"/>
</dbReference>
<sequence length="277" mass="31096">MTTVNLPYFDSLLEELGKENPELKQAFGRHVHWGYWPEPRNADGSVADFAKAAERLSEKVCAAGGVQNGLRILDAGCGFGGTIALMNERFSPINLVGLNIDARQLTRAQEQVLPRPNNTIEFVQGDACAMPFEDNSFDIVFAVECIFHFPSREKFFQEARRVLRPGGKLALCDFVALELVNPIFKTVGKSFGNSIYRTYGQVKSDFTASDYRQLAAKTGFKASFMEDITPNTVPTYPVVRQVQRTHNQAEIEKVTAMAEWLARLGWVRYQIWAFDVA</sequence>
<dbReference type="PANTHER" id="PTHR44068">
    <property type="entry name" value="ZGC:194242"/>
    <property type="match status" value="1"/>
</dbReference>
<accession>A0A7C3VM49</accession>
<dbReference type="InterPro" id="IPR029063">
    <property type="entry name" value="SAM-dependent_MTases_sf"/>
</dbReference>
<keyword evidence="1 3" id="KW-0808">Transferase</keyword>
<evidence type="ECO:0000256" key="1">
    <source>
        <dbReference type="ARBA" id="ARBA00022679"/>
    </source>
</evidence>
<dbReference type="EMBL" id="DSPX01000024">
    <property type="protein sequence ID" value="HGF99609.1"/>
    <property type="molecule type" value="Genomic_DNA"/>
</dbReference>
<protein>
    <submittedName>
        <fullName evidence="3">Class I SAM-dependent methyltransferase</fullName>
    </submittedName>
</protein>
<feature type="domain" description="Methyltransferase type 11" evidence="2">
    <location>
        <begin position="73"/>
        <end position="170"/>
    </location>
</feature>
<organism evidence="3">
    <name type="scientific">Planktothricoides sp. SpSt-374</name>
    <dbReference type="NCBI Taxonomy" id="2282167"/>
    <lineage>
        <taxon>Bacteria</taxon>
        <taxon>Bacillati</taxon>
        <taxon>Cyanobacteriota</taxon>
        <taxon>Cyanophyceae</taxon>
        <taxon>Oscillatoriophycideae</taxon>
        <taxon>Oscillatoriales</taxon>
        <taxon>Oscillatoriaceae</taxon>
        <taxon>Planktothricoides</taxon>
    </lineage>
</organism>
<dbReference type="InterPro" id="IPR013216">
    <property type="entry name" value="Methyltransf_11"/>
</dbReference>
<keyword evidence="3" id="KW-0489">Methyltransferase</keyword>
<dbReference type="Gene3D" id="3.40.50.150">
    <property type="entry name" value="Vaccinia Virus protein VP39"/>
    <property type="match status" value="1"/>
</dbReference>
<comment type="caution">
    <text evidence="3">The sequence shown here is derived from an EMBL/GenBank/DDBJ whole genome shotgun (WGS) entry which is preliminary data.</text>
</comment>
<dbReference type="InterPro" id="IPR050447">
    <property type="entry name" value="Erg6_SMT_methyltransf"/>
</dbReference>
<dbReference type="CDD" id="cd02440">
    <property type="entry name" value="AdoMet_MTases"/>
    <property type="match status" value="1"/>
</dbReference>
<gene>
    <name evidence="3" type="ORF">ENR15_02800</name>
</gene>
<evidence type="ECO:0000313" key="3">
    <source>
        <dbReference type="EMBL" id="HGF99609.1"/>
    </source>
</evidence>
<evidence type="ECO:0000259" key="2">
    <source>
        <dbReference type="Pfam" id="PF08241"/>
    </source>
</evidence>